<dbReference type="Pfam" id="PF07690">
    <property type="entry name" value="MFS_1"/>
    <property type="match status" value="1"/>
</dbReference>
<comment type="caution">
    <text evidence="10">The sequence shown here is derived from an EMBL/GenBank/DDBJ whole genome shotgun (WGS) entry which is preliminary data.</text>
</comment>
<evidence type="ECO:0000313" key="10">
    <source>
        <dbReference type="EMBL" id="EIB52980.1"/>
    </source>
</evidence>
<keyword evidence="7 8" id="KW-0472">Membrane</keyword>
<sequence>GGIFGIISIYLRRFLQETPVFKQMKKESSLSSFPLKDLFKEKDIVKNLFSSMMMTWVLTGCVIVLVLLMPKFMPSILNLSGVEGSYLQILGILGIALGGAFMGYLVDKFGLFKICIFFSLTFVFFSFLYFYALYELKNLVLVCILYSIVCFLGGINVFAPILMSEVFRAKIRFSGISFSYNIAYAISGGITPQLVFWLNTLASKNENPFLYGMSIYMIFLALLAICAVFIVKDKIKF</sequence>
<evidence type="ECO:0000256" key="1">
    <source>
        <dbReference type="ARBA" id="ARBA00004651"/>
    </source>
</evidence>
<feature type="transmembrane region" description="Helical" evidence="8">
    <location>
        <begin position="209"/>
        <end position="231"/>
    </location>
</feature>
<dbReference type="RefSeq" id="WP_002870083.1">
    <property type="nucleotide sequence ID" value="NZ_AIOS01000072.1"/>
</dbReference>
<feature type="domain" description="Major facilitator superfamily (MFS) profile" evidence="9">
    <location>
        <begin position="1"/>
        <end position="236"/>
    </location>
</feature>
<dbReference type="EMBL" id="AIOS01000072">
    <property type="protein sequence ID" value="EIB52980.1"/>
    <property type="molecule type" value="Genomic_DNA"/>
</dbReference>
<feature type="transmembrane region" description="Helical" evidence="8">
    <location>
        <begin position="175"/>
        <end position="197"/>
    </location>
</feature>
<proteinExistence type="predicted"/>
<dbReference type="Proteomes" id="UP000003238">
    <property type="component" value="Unassembled WGS sequence"/>
</dbReference>
<dbReference type="InterPro" id="IPR020846">
    <property type="entry name" value="MFS_dom"/>
</dbReference>
<evidence type="ECO:0000256" key="6">
    <source>
        <dbReference type="ARBA" id="ARBA00022989"/>
    </source>
</evidence>
<reference evidence="10 11" key="1">
    <citation type="submission" date="2010-10" db="EMBL/GenBank/DDBJ databases">
        <authorList>
            <person name="Richards V."/>
            <person name="Lefebure T."/>
            <person name="Suzuki H."/>
            <person name="Pavinski Bitar P."/>
            <person name="Stanhope M."/>
        </authorList>
    </citation>
    <scope>NUCLEOTIDE SEQUENCE [LARGE SCALE GENOMIC DNA]</scope>
    <source>
        <strain evidence="10 11">2008-988</strain>
    </source>
</reference>
<organism evidence="10 11">
    <name type="scientific">Campylobacter jejuni subsp. jejuni 2008-988</name>
    <dbReference type="NCBI Taxonomy" id="889253"/>
    <lineage>
        <taxon>Bacteria</taxon>
        <taxon>Pseudomonadati</taxon>
        <taxon>Campylobacterota</taxon>
        <taxon>Epsilonproteobacteria</taxon>
        <taxon>Campylobacterales</taxon>
        <taxon>Campylobacteraceae</taxon>
        <taxon>Campylobacter</taxon>
    </lineage>
</organism>
<dbReference type="InterPro" id="IPR011701">
    <property type="entry name" value="MFS"/>
</dbReference>
<keyword evidence="4 8" id="KW-0812">Transmembrane</keyword>
<dbReference type="AlphaFoldDB" id="A0ABC9QKA8"/>
<feature type="transmembrane region" description="Helical" evidence="8">
    <location>
        <begin position="89"/>
        <end position="107"/>
    </location>
</feature>
<dbReference type="GO" id="GO:0005886">
    <property type="term" value="C:plasma membrane"/>
    <property type="evidence" value="ECO:0007669"/>
    <property type="project" value="UniProtKB-SubCell"/>
</dbReference>
<dbReference type="InterPro" id="IPR051084">
    <property type="entry name" value="H+-coupled_symporters"/>
</dbReference>
<gene>
    <name evidence="10" type="ORF">cje154_07899</name>
</gene>
<protein>
    <submittedName>
        <fullName evidence="10">Proline/betaine transporter, putative</fullName>
    </submittedName>
</protein>
<dbReference type="SUPFAM" id="SSF103473">
    <property type="entry name" value="MFS general substrate transporter"/>
    <property type="match status" value="1"/>
</dbReference>
<evidence type="ECO:0000256" key="2">
    <source>
        <dbReference type="ARBA" id="ARBA00022448"/>
    </source>
</evidence>
<evidence type="ECO:0000256" key="4">
    <source>
        <dbReference type="ARBA" id="ARBA00022692"/>
    </source>
</evidence>
<feature type="transmembrane region" description="Helical" evidence="8">
    <location>
        <begin position="48"/>
        <end position="69"/>
    </location>
</feature>
<feature type="non-terminal residue" evidence="10">
    <location>
        <position position="1"/>
    </location>
</feature>
<evidence type="ECO:0000256" key="5">
    <source>
        <dbReference type="ARBA" id="ARBA00022847"/>
    </source>
</evidence>
<accession>A0ABC9QKA8</accession>
<feature type="transmembrane region" description="Helical" evidence="8">
    <location>
        <begin position="139"/>
        <end position="163"/>
    </location>
</feature>
<evidence type="ECO:0000259" key="9">
    <source>
        <dbReference type="PROSITE" id="PS50850"/>
    </source>
</evidence>
<keyword evidence="3" id="KW-1003">Cell membrane</keyword>
<dbReference type="PANTHER" id="PTHR43528:SF7">
    <property type="entry name" value="MFS TRANSPORTER"/>
    <property type="match status" value="1"/>
</dbReference>
<comment type="subcellular location">
    <subcellularLocation>
        <location evidence="1">Cell membrane</location>
        <topology evidence="1">Multi-pass membrane protein</topology>
    </subcellularLocation>
</comment>
<dbReference type="PANTHER" id="PTHR43528">
    <property type="entry name" value="ALPHA-KETOGLUTARATE PERMEASE"/>
    <property type="match status" value="1"/>
</dbReference>
<keyword evidence="5" id="KW-0769">Symport</keyword>
<evidence type="ECO:0000256" key="8">
    <source>
        <dbReference type="SAM" id="Phobius"/>
    </source>
</evidence>
<dbReference type="Gene3D" id="1.20.1250.20">
    <property type="entry name" value="MFS general substrate transporter like domains"/>
    <property type="match status" value="1"/>
</dbReference>
<dbReference type="InterPro" id="IPR036259">
    <property type="entry name" value="MFS_trans_sf"/>
</dbReference>
<evidence type="ECO:0000256" key="3">
    <source>
        <dbReference type="ARBA" id="ARBA00022475"/>
    </source>
</evidence>
<keyword evidence="2" id="KW-0813">Transport</keyword>
<dbReference type="PROSITE" id="PS50850">
    <property type="entry name" value="MFS"/>
    <property type="match status" value="1"/>
</dbReference>
<evidence type="ECO:0000313" key="11">
    <source>
        <dbReference type="Proteomes" id="UP000003238"/>
    </source>
</evidence>
<evidence type="ECO:0000256" key="7">
    <source>
        <dbReference type="ARBA" id="ARBA00023136"/>
    </source>
</evidence>
<keyword evidence="6 8" id="KW-1133">Transmembrane helix</keyword>
<feature type="transmembrane region" description="Helical" evidence="8">
    <location>
        <begin position="114"/>
        <end position="133"/>
    </location>
</feature>
<name>A0ABC9QKA8_CAMJU</name>
<dbReference type="GO" id="GO:0015293">
    <property type="term" value="F:symporter activity"/>
    <property type="evidence" value="ECO:0007669"/>
    <property type="project" value="UniProtKB-KW"/>
</dbReference>